<evidence type="ECO:0000256" key="1">
    <source>
        <dbReference type="SAM" id="MobiDB-lite"/>
    </source>
</evidence>
<accession>A0A1I2A688</accession>
<organism evidence="3 6">
    <name type="scientific">Saccharopolyspora kobensis</name>
    <dbReference type="NCBI Taxonomy" id="146035"/>
    <lineage>
        <taxon>Bacteria</taxon>
        <taxon>Bacillati</taxon>
        <taxon>Actinomycetota</taxon>
        <taxon>Actinomycetes</taxon>
        <taxon>Pseudonocardiales</taxon>
        <taxon>Pseudonocardiaceae</taxon>
        <taxon>Saccharopolyspora</taxon>
    </lineage>
</organism>
<dbReference type="EMBL" id="FNVB01000002">
    <property type="protein sequence ID" value="SEG13715.1"/>
    <property type="molecule type" value="Genomic_DNA"/>
</dbReference>
<dbReference type="AlphaFoldDB" id="A0A1H5XQE4"/>
<evidence type="ECO:0000313" key="3">
    <source>
        <dbReference type="EMBL" id="SEG13715.1"/>
    </source>
</evidence>
<name>A0A1H5XQE4_9PSEU</name>
<dbReference type="EMBL" id="FOME01000011">
    <property type="protein sequence ID" value="SFE39644.1"/>
    <property type="molecule type" value="Genomic_DNA"/>
</dbReference>
<proteinExistence type="predicted"/>
<reference evidence="5 6" key="2">
    <citation type="submission" date="2016-10" db="EMBL/GenBank/DDBJ databases">
        <authorList>
            <person name="Varghese N."/>
            <person name="Submissions S."/>
        </authorList>
    </citation>
    <scope>NUCLEOTIDE SEQUENCE [LARGE SCALE GENOMIC DNA]</scope>
    <source>
        <strain evidence="6">ATCC 20501</strain>
        <strain evidence="4 5">CGMCC 4.3529</strain>
    </source>
</reference>
<keyword evidence="5" id="KW-1185">Reference proteome</keyword>
<dbReference type="SMR" id="A0A1H5XQE4"/>
<evidence type="ECO:0000313" key="6">
    <source>
        <dbReference type="Proteomes" id="UP000236729"/>
    </source>
</evidence>
<dbReference type="Gene3D" id="3.30.450.40">
    <property type="match status" value="1"/>
</dbReference>
<dbReference type="Proteomes" id="UP000199690">
    <property type="component" value="Unassembled WGS sequence"/>
</dbReference>
<dbReference type="InterPro" id="IPR029016">
    <property type="entry name" value="GAF-like_dom_sf"/>
</dbReference>
<evidence type="ECO:0000313" key="4">
    <source>
        <dbReference type="EMBL" id="SFE39644.1"/>
    </source>
</evidence>
<feature type="compositionally biased region" description="Basic and acidic residues" evidence="1">
    <location>
        <begin position="26"/>
        <end position="44"/>
    </location>
</feature>
<reference evidence="3" key="1">
    <citation type="submission" date="2016-10" db="EMBL/GenBank/DDBJ databases">
        <authorList>
            <person name="de Groot N.N."/>
        </authorList>
    </citation>
    <scope>NUCLEOTIDE SEQUENCE [LARGE SCALE GENOMIC DNA]</scope>
    <source>
        <strain evidence="3">ATCC 20501</strain>
    </source>
</reference>
<accession>A0A1H5XQE4</accession>
<dbReference type="RefSeq" id="WP_093356371.1">
    <property type="nucleotide sequence ID" value="NZ_FNVB01000002.1"/>
</dbReference>
<evidence type="ECO:0000259" key="2">
    <source>
        <dbReference type="Pfam" id="PF01590"/>
    </source>
</evidence>
<dbReference type="Pfam" id="PF01590">
    <property type="entry name" value="GAF"/>
    <property type="match status" value="1"/>
</dbReference>
<feature type="domain" description="GAF" evidence="2">
    <location>
        <begin position="98"/>
        <end position="201"/>
    </location>
</feature>
<evidence type="ECO:0000313" key="5">
    <source>
        <dbReference type="Proteomes" id="UP000199690"/>
    </source>
</evidence>
<feature type="region of interest" description="Disordered" evidence="1">
    <location>
        <begin position="1"/>
        <end position="48"/>
    </location>
</feature>
<dbReference type="InterPro" id="IPR003018">
    <property type="entry name" value="GAF"/>
</dbReference>
<protein>
    <recommendedName>
        <fullName evidence="2">GAF domain-containing protein</fullName>
    </recommendedName>
</protein>
<sequence length="469" mass="50388">MDETTRRLAAARENALSGGTSAQVRPEVRASWDRARKRGVHPDRSLPPVEPAADLVGELTRQHRLADVWPTLLRTIGDAATQTGHLVFISDPAGRLLRVVGDPATRRNAERARLVPGALWNEEQVGTSGVGTALALGRPFQVRGPEHYLSVAADFNCSAAPIVDPVTGATVGTVDVTYPVASANALAMPLVAAAARLAGAQLGEQTRQRDDEVRARYVDHVLRRSGVRSALVGADGRVLHTTPAGWLLPQWAAGLEKDGPMTLPDGQRVVVERLSPSGPFAVHGVHHPDRGGELLRVQALGRGRALVHVDGVPHELSLRHSELVVLLAAHPGGMGAEEMARQAYGPNGKAVTVRAEMTRLRRVLGYRLRSDPYRLVGRVSADFLELERSLAERTGGEALDGYPAPLLPASRAAGIEALRDGLHLRVRRRLISHGDADALARWIASPHGRDDVFVRRMLAAPDEHASPGE</sequence>
<dbReference type="Proteomes" id="UP000236729">
    <property type="component" value="Unassembled WGS sequence"/>
</dbReference>
<gene>
    <name evidence="3" type="ORF">SAMN02982929_01598</name>
    <name evidence="4" type="ORF">SAMN05216506_11126</name>
</gene>